<dbReference type="SMART" id="SM00332">
    <property type="entry name" value="PP2Cc"/>
    <property type="match status" value="1"/>
</dbReference>
<evidence type="ECO:0000313" key="4">
    <source>
        <dbReference type="Proteomes" id="UP000095390"/>
    </source>
</evidence>
<name>A0A173UQY2_9FIRM</name>
<evidence type="ECO:0000259" key="2">
    <source>
        <dbReference type="SMART" id="SM00332"/>
    </source>
</evidence>
<dbReference type="SUPFAM" id="SSF81606">
    <property type="entry name" value="PP2C-like"/>
    <property type="match status" value="1"/>
</dbReference>
<dbReference type="OrthoDB" id="9801841at2"/>
<dbReference type="AlphaFoldDB" id="A0A173UQY2"/>
<reference evidence="3 4" key="1">
    <citation type="submission" date="2015-09" db="EMBL/GenBank/DDBJ databases">
        <authorList>
            <consortium name="Pathogen Informatics"/>
        </authorList>
    </citation>
    <scope>NUCLEOTIDE SEQUENCE [LARGE SCALE GENOMIC DNA]</scope>
    <source>
        <strain evidence="3 4">2789STDY5834966</strain>
    </source>
</reference>
<sequence>MAFFFASEINRRSSNEDSYCQMEIRMNAEAAVKAMVVADGMGGLSGGKYYSEAAVNLWYQELLQILMSDRFKGNPLDRQIEILQEFSEEIYSKLNQRLYKKGLDAGIKGGTTLSAVIHFWDTFIVSNCGDSPIYRIKNGTIELISEVQNVAEEMVREGKTTAGSVLYYQNKNRLLDYLGKRKECKPYCRLFPAEEIDGILMGSDGAFGDLTKAEIETIFCDCERPQRVIGQIFESARESGEEDNQTAILYVNQEKEKNKKESEVKFPKTDTRQPKKKEDICCYTELPKSKKPLSLKEKLFKNRFIGGR</sequence>
<keyword evidence="3" id="KW-0378">Hydrolase</keyword>
<feature type="domain" description="PPM-type phosphatase" evidence="1">
    <location>
        <begin position="17"/>
        <end position="252"/>
    </location>
</feature>
<gene>
    <name evidence="3" type="primary">stp_2</name>
    <name evidence="3" type="ORF">ERS852578_02658</name>
</gene>
<dbReference type="SMART" id="SM00331">
    <property type="entry name" value="PP2C_SIG"/>
    <property type="match status" value="1"/>
</dbReference>
<proteinExistence type="predicted"/>
<evidence type="ECO:0000313" key="3">
    <source>
        <dbReference type="EMBL" id="CUN17329.1"/>
    </source>
</evidence>
<dbReference type="Gene3D" id="3.60.40.10">
    <property type="entry name" value="PPM-type phosphatase domain"/>
    <property type="match status" value="1"/>
</dbReference>
<dbReference type="GO" id="GO:0004722">
    <property type="term" value="F:protein serine/threonine phosphatase activity"/>
    <property type="evidence" value="ECO:0007669"/>
    <property type="project" value="UniProtKB-EC"/>
</dbReference>
<dbReference type="InterPro" id="IPR036457">
    <property type="entry name" value="PPM-type-like_dom_sf"/>
</dbReference>
<protein>
    <submittedName>
        <fullName evidence="3">Serine/threonine phosphatase stp</fullName>
        <ecNumber evidence="3">3.1.3.16</ecNumber>
    </submittedName>
</protein>
<dbReference type="EC" id="3.1.3.16" evidence="3"/>
<dbReference type="InterPro" id="IPR001932">
    <property type="entry name" value="PPM-type_phosphatase-like_dom"/>
</dbReference>
<feature type="domain" description="PPM-type phosphatase" evidence="2">
    <location>
        <begin position="2"/>
        <end position="250"/>
    </location>
</feature>
<dbReference type="Proteomes" id="UP000095390">
    <property type="component" value="Unassembled WGS sequence"/>
</dbReference>
<dbReference type="RefSeq" id="WP_022169371.1">
    <property type="nucleotide sequence ID" value="NZ_CAUDVV010000061.1"/>
</dbReference>
<dbReference type="EMBL" id="CYYC01000043">
    <property type="protein sequence ID" value="CUN17329.1"/>
    <property type="molecule type" value="Genomic_DNA"/>
</dbReference>
<dbReference type="CDD" id="cd00143">
    <property type="entry name" value="PP2Cc"/>
    <property type="match status" value="1"/>
</dbReference>
<dbReference type="Pfam" id="PF13672">
    <property type="entry name" value="PP2C_2"/>
    <property type="match status" value="1"/>
</dbReference>
<evidence type="ECO:0000259" key="1">
    <source>
        <dbReference type="SMART" id="SM00331"/>
    </source>
</evidence>
<organism evidence="3 4">
    <name type="scientific">Anaerobutyricum hallii</name>
    <dbReference type="NCBI Taxonomy" id="39488"/>
    <lineage>
        <taxon>Bacteria</taxon>
        <taxon>Bacillati</taxon>
        <taxon>Bacillota</taxon>
        <taxon>Clostridia</taxon>
        <taxon>Lachnospirales</taxon>
        <taxon>Lachnospiraceae</taxon>
        <taxon>Anaerobutyricum</taxon>
    </lineage>
</organism>
<accession>A0A173UQY2</accession>